<feature type="domain" description="DUF4349" evidence="5">
    <location>
        <begin position="70"/>
        <end position="280"/>
    </location>
</feature>
<proteinExistence type="predicted"/>
<evidence type="ECO:0000313" key="6">
    <source>
        <dbReference type="EMBL" id="MBN8233689.1"/>
    </source>
</evidence>
<keyword evidence="1" id="KW-0175">Coiled coil</keyword>
<gene>
    <name evidence="6" type="ORF">JF544_00445</name>
</gene>
<name>A0ABS3DQT7_9BACI</name>
<feature type="region of interest" description="Disordered" evidence="2">
    <location>
        <begin position="27"/>
        <end position="59"/>
    </location>
</feature>
<dbReference type="Proteomes" id="UP000663970">
    <property type="component" value="Unassembled WGS sequence"/>
</dbReference>
<keyword evidence="3" id="KW-0472">Membrane</keyword>
<feature type="chain" id="PRO_5046936503" evidence="4">
    <location>
        <begin position="23"/>
        <end position="292"/>
    </location>
</feature>
<keyword evidence="4" id="KW-0732">Signal</keyword>
<comment type="caution">
    <text evidence="6">The sequence shown here is derived from an EMBL/GenBank/DDBJ whole genome shotgun (WGS) entry which is preliminary data.</text>
</comment>
<dbReference type="Pfam" id="PF14257">
    <property type="entry name" value="DUF4349"/>
    <property type="match status" value="1"/>
</dbReference>
<organism evidence="6 7">
    <name type="scientific">Halobacillus kuroshimensis</name>
    <dbReference type="NCBI Taxonomy" id="302481"/>
    <lineage>
        <taxon>Bacteria</taxon>
        <taxon>Bacillati</taxon>
        <taxon>Bacillota</taxon>
        <taxon>Bacilli</taxon>
        <taxon>Bacillales</taxon>
        <taxon>Bacillaceae</taxon>
        <taxon>Halobacillus</taxon>
    </lineage>
</organism>
<reference evidence="6 7" key="1">
    <citation type="submission" date="2020-12" db="EMBL/GenBank/DDBJ databases">
        <title>Oil enriched cultivation method for isolating marine PHA-producing bacteria.</title>
        <authorList>
            <person name="Zheng W."/>
            <person name="Yu S."/>
            <person name="Huang Y."/>
        </authorList>
    </citation>
    <scope>NUCLEOTIDE SEQUENCE [LARGE SCALE GENOMIC DNA]</scope>
    <source>
        <strain evidence="6 7">SY-2-6</strain>
    </source>
</reference>
<evidence type="ECO:0000256" key="2">
    <source>
        <dbReference type="SAM" id="MobiDB-lite"/>
    </source>
</evidence>
<protein>
    <submittedName>
        <fullName evidence="6">DUF4349 domain-containing protein</fullName>
    </submittedName>
</protein>
<dbReference type="EMBL" id="JAEKJY010000001">
    <property type="protein sequence ID" value="MBN8233689.1"/>
    <property type="molecule type" value="Genomic_DNA"/>
</dbReference>
<accession>A0ABS3DQT7</accession>
<sequence>MKKAASTFFLFLLLLFLFTACQSDREGSESRENEDTALEQEQATQPSESELQADMENGKAEEGSSIGALMVYEAVLTLETDDFDRYQTYMNKSMKQYDAYMVETSIQKTDSGGREGHITLRVPQPSFTPFLDDLEAAAGDVKSRNISSRDVTRQYVDLEARLIAKEEIEARLLGFLEEAGATEDLVRISQDLERVQGDIESLKGEMNFLENQSEYSTITLMIKETNLSVPERTSLHTGDRIKQAFFSSLNGLASISSWVAVGLIGYSPFVVPLLVVGVWLILRYRRHSGKSE</sequence>
<dbReference type="PROSITE" id="PS51257">
    <property type="entry name" value="PROKAR_LIPOPROTEIN"/>
    <property type="match status" value="1"/>
</dbReference>
<evidence type="ECO:0000313" key="7">
    <source>
        <dbReference type="Proteomes" id="UP000663970"/>
    </source>
</evidence>
<feature type="signal peptide" evidence="4">
    <location>
        <begin position="1"/>
        <end position="22"/>
    </location>
</feature>
<evidence type="ECO:0000259" key="5">
    <source>
        <dbReference type="Pfam" id="PF14257"/>
    </source>
</evidence>
<feature type="transmembrane region" description="Helical" evidence="3">
    <location>
        <begin position="258"/>
        <end position="282"/>
    </location>
</feature>
<keyword evidence="3" id="KW-1133">Transmembrane helix</keyword>
<keyword evidence="3" id="KW-0812">Transmembrane</keyword>
<evidence type="ECO:0000256" key="1">
    <source>
        <dbReference type="SAM" id="Coils"/>
    </source>
</evidence>
<feature type="coiled-coil region" evidence="1">
    <location>
        <begin position="185"/>
        <end position="212"/>
    </location>
</feature>
<evidence type="ECO:0000256" key="3">
    <source>
        <dbReference type="SAM" id="Phobius"/>
    </source>
</evidence>
<feature type="compositionally biased region" description="Polar residues" evidence="2">
    <location>
        <begin position="39"/>
        <end position="50"/>
    </location>
</feature>
<evidence type="ECO:0000256" key="4">
    <source>
        <dbReference type="SAM" id="SignalP"/>
    </source>
</evidence>
<dbReference type="InterPro" id="IPR025645">
    <property type="entry name" value="DUF4349"/>
</dbReference>
<keyword evidence="7" id="KW-1185">Reference proteome</keyword>
<dbReference type="RefSeq" id="WP_206931673.1">
    <property type="nucleotide sequence ID" value="NZ_JAEKJY010000001.1"/>
</dbReference>